<evidence type="ECO:0000313" key="3">
    <source>
        <dbReference type="Proteomes" id="UP000619293"/>
    </source>
</evidence>
<organism evidence="2 3">
    <name type="scientific">Catellatospora chokoriensis</name>
    <dbReference type="NCBI Taxonomy" id="310353"/>
    <lineage>
        <taxon>Bacteria</taxon>
        <taxon>Bacillati</taxon>
        <taxon>Actinomycetota</taxon>
        <taxon>Actinomycetes</taxon>
        <taxon>Micromonosporales</taxon>
        <taxon>Micromonosporaceae</taxon>
        <taxon>Catellatospora</taxon>
    </lineage>
</organism>
<name>A0A8J3JT94_9ACTN</name>
<sequence>MGLAPQVAYPATRHTSNGEASPSLLRDRCAIPETTRCGEDRCRHLCTINISPATASASSHQRRLGQTFIMKIAGMLSGLSSCVFHHASPAATSSSPSLPAELETRASAGCWQCASPGNGESPGRTHLGRGGGSLPGTAIGVQRKLTRLGTQMSAPPLRRIGDPAGLACSALRQWRIRDRRH</sequence>
<protein>
    <submittedName>
        <fullName evidence="2">Uncharacterized protein</fullName>
    </submittedName>
</protein>
<feature type="region of interest" description="Disordered" evidence="1">
    <location>
        <begin position="119"/>
        <end position="138"/>
    </location>
</feature>
<comment type="caution">
    <text evidence="2">The sequence shown here is derived from an EMBL/GenBank/DDBJ whole genome shotgun (WGS) entry which is preliminary data.</text>
</comment>
<dbReference type="EMBL" id="BONG01000025">
    <property type="protein sequence ID" value="GIF90662.1"/>
    <property type="molecule type" value="Genomic_DNA"/>
</dbReference>
<dbReference type="Proteomes" id="UP000619293">
    <property type="component" value="Unassembled WGS sequence"/>
</dbReference>
<evidence type="ECO:0000313" key="2">
    <source>
        <dbReference type="EMBL" id="GIF90662.1"/>
    </source>
</evidence>
<gene>
    <name evidence="2" type="ORF">Cch02nite_41060</name>
</gene>
<evidence type="ECO:0000256" key="1">
    <source>
        <dbReference type="SAM" id="MobiDB-lite"/>
    </source>
</evidence>
<proteinExistence type="predicted"/>
<dbReference type="RefSeq" id="WP_203736322.1">
    <property type="nucleotide sequence ID" value="NZ_BAAALB010000031.1"/>
</dbReference>
<keyword evidence="3" id="KW-1185">Reference proteome</keyword>
<dbReference type="AlphaFoldDB" id="A0A8J3JT94"/>
<reference evidence="2 3" key="1">
    <citation type="submission" date="2021-01" db="EMBL/GenBank/DDBJ databases">
        <title>Whole genome shotgun sequence of Catellatospora chokoriensis NBRC 107358.</title>
        <authorList>
            <person name="Komaki H."/>
            <person name="Tamura T."/>
        </authorList>
    </citation>
    <scope>NUCLEOTIDE SEQUENCE [LARGE SCALE GENOMIC DNA]</scope>
    <source>
        <strain evidence="2 3">NBRC 107358</strain>
    </source>
</reference>
<accession>A0A8J3JT94</accession>
<feature type="region of interest" description="Disordered" evidence="1">
    <location>
        <begin position="1"/>
        <end position="21"/>
    </location>
</feature>